<dbReference type="GO" id="GO:0003723">
    <property type="term" value="F:RNA binding"/>
    <property type="evidence" value="ECO:0007669"/>
    <property type="project" value="UniProtKB-KW"/>
</dbReference>
<feature type="compositionally biased region" description="Polar residues" evidence="21">
    <location>
        <begin position="226"/>
        <end position="240"/>
    </location>
</feature>
<dbReference type="SUPFAM" id="SSF53098">
    <property type="entry name" value="Ribonuclease H-like"/>
    <property type="match status" value="1"/>
</dbReference>
<dbReference type="InterPro" id="IPR012337">
    <property type="entry name" value="RNaseH-like_sf"/>
</dbReference>
<name>A0A2S4VVU2_9BASI</name>
<dbReference type="EMBL" id="PKSL01000023">
    <property type="protein sequence ID" value="POW13626.1"/>
    <property type="molecule type" value="Genomic_DNA"/>
</dbReference>
<dbReference type="Gene3D" id="3.30.420.10">
    <property type="entry name" value="Ribonuclease H-like superfamily/Ribonuclease H"/>
    <property type="match status" value="1"/>
</dbReference>
<evidence type="ECO:0000256" key="13">
    <source>
        <dbReference type="ARBA" id="ARBA00022884"/>
    </source>
</evidence>
<dbReference type="InterPro" id="IPR039537">
    <property type="entry name" value="Retrotran_Ty1/copia-like"/>
</dbReference>
<dbReference type="GO" id="GO:0015074">
    <property type="term" value="P:DNA integration"/>
    <property type="evidence" value="ECO:0007669"/>
    <property type="project" value="UniProtKB-KW"/>
</dbReference>
<dbReference type="GO" id="GO:0046872">
    <property type="term" value="F:metal ion binding"/>
    <property type="evidence" value="ECO:0007669"/>
    <property type="project" value="UniProtKB-KW"/>
</dbReference>
<evidence type="ECO:0000256" key="20">
    <source>
        <dbReference type="ARBA" id="ARBA00049244"/>
    </source>
</evidence>
<evidence type="ECO:0000256" key="10">
    <source>
        <dbReference type="ARBA" id="ARBA00022801"/>
    </source>
</evidence>
<dbReference type="InterPro" id="IPR036397">
    <property type="entry name" value="RNaseH_sf"/>
</dbReference>
<evidence type="ECO:0000256" key="8">
    <source>
        <dbReference type="ARBA" id="ARBA00022741"/>
    </source>
</evidence>
<feature type="region of interest" description="Disordered" evidence="21">
    <location>
        <begin position="219"/>
        <end position="277"/>
    </location>
</feature>
<reference evidence="23" key="1">
    <citation type="submission" date="2017-12" db="EMBL/GenBank/DDBJ databases">
        <title>Gene loss provides genomic basis for host adaptation in cereal stripe rust fungi.</title>
        <authorList>
            <person name="Xia C."/>
        </authorList>
    </citation>
    <scope>NUCLEOTIDE SEQUENCE [LARGE SCALE GENOMIC DNA]</scope>
    <source>
        <strain evidence="23">93-210</strain>
    </source>
</reference>
<evidence type="ECO:0000256" key="21">
    <source>
        <dbReference type="SAM" id="MobiDB-lite"/>
    </source>
</evidence>
<evidence type="ECO:0000256" key="18">
    <source>
        <dbReference type="ARBA" id="ARBA00023172"/>
    </source>
</evidence>
<dbReference type="GO" id="GO:0004519">
    <property type="term" value="F:endonuclease activity"/>
    <property type="evidence" value="ECO:0007669"/>
    <property type="project" value="UniProtKB-KW"/>
</dbReference>
<comment type="catalytic activity">
    <reaction evidence="20">
        <text>DNA(n) + a 2'-deoxyribonucleoside 5'-triphosphate = DNA(n+1) + diphosphate</text>
        <dbReference type="Rhea" id="RHEA:22508"/>
        <dbReference type="Rhea" id="RHEA-COMP:17339"/>
        <dbReference type="Rhea" id="RHEA-COMP:17340"/>
        <dbReference type="ChEBI" id="CHEBI:33019"/>
        <dbReference type="ChEBI" id="CHEBI:61560"/>
        <dbReference type="ChEBI" id="CHEBI:173112"/>
        <dbReference type="EC" id="2.7.7.7"/>
    </reaction>
</comment>
<keyword evidence="8" id="KW-0547">Nucleotide-binding</keyword>
<keyword evidence="4" id="KW-0645">Protease</keyword>
<keyword evidence="3" id="KW-1188">Viral release from host cell</keyword>
<evidence type="ECO:0000256" key="9">
    <source>
        <dbReference type="ARBA" id="ARBA00022759"/>
    </source>
</evidence>
<dbReference type="GO" id="GO:0005634">
    <property type="term" value="C:nucleus"/>
    <property type="evidence" value="ECO:0007669"/>
    <property type="project" value="UniProtKB-ARBA"/>
</dbReference>
<dbReference type="VEuPathDB" id="FungiDB:PSTT_03534"/>
<dbReference type="Proteomes" id="UP000239156">
    <property type="component" value="Unassembled WGS sequence"/>
</dbReference>
<evidence type="ECO:0000256" key="7">
    <source>
        <dbReference type="ARBA" id="ARBA00022723"/>
    </source>
</evidence>
<keyword evidence="16" id="KW-0808">Transferase</keyword>
<keyword evidence="14" id="KW-0229">DNA integration</keyword>
<keyword evidence="2" id="KW-0815">Transposition</keyword>
<evidence type="ECO:0000259" key="22">
    <source>
        <dbReference type="PROSITE" id="PS50994"/>
    </source>
</evidence>
<protein>
    <recommendedName>
        <fullName evidence="22">Integrase catalytic domain-containing protein</fullName>
    </recommendedName>
</protein>
<dbReference type="PROSITE" id="PS50994">
    <property type="entry name" value="INTEGRASE"/>
    <property type="match status" value="1"/>
</dbReference>
<comment type="function">
    <text evidence="1">The aspartyl protease (PR) mediates the proteolytic cleavages of the Gag and Gag-Pol polyproteins after assembly of the VLP.</text>
</comment>
<evidence type="ECO:0000256" key="11">
    <source>
        <dbReference type="ARBA" id="ARBA00022840"/>
    </source>
</evidence>
<evidence type="ECO:0000313" key="24">
    <source>
        <dbReference type="Proteomes" id="UP000239156"/>
    </source>
</evidence>
<keyword evidence="10" id="KW-0378">Hydrolase</keyword>
<evidence type="ECO:0000256" key="2">
    <source>
        <dbReference type="ARBA" id="ARBA00022578"/>
    </source>
</evidence>
<keyword evidence="15" id="KW-0695">RNA-directed DNA polymerase</keyword>
<evidence type="ECO:0000256" key="5">
    <source>
        <dbReference type="ARBA" id="ARBA00022695"/>
    </source>
</evidence>
<evidence type="ECO:0000313" key="23">
    <source>
        <dbReference type="EMBL" id="POW13626.1"/>
    </source>
</evidence>
<evidence type="ECO:0000256" key="14">
    <source>
        <dbReference type="ARBA" id="ARBA00022908"/>
    </source>
</evidence>
<dbReference type="InterPro" id="IPR054722">
    <property type="entry name" value="PolX-like_BBD"/>
</dbReference>
<dbReference type="AlphaFoldDB" id="A0A2S4VVU2"/>
<feature type="compositionally biased region" description="Basic and acidic residues" evidence="21">
    <location>
        <begin position="266"/>
        <end position="277"/>
    </location>
</feature>
<evidence type="ECO:0000256" key="1">
    <source>
        <dbReference type="ARBA" id="ARBA00002180"/>
    </source>
</evidence>
<keyword evidence="7" id="KW-0479">Metal-binding</keyword>
<keyword evidence="6" id="KW-0540">Nuclease</keyword>
<evidence type="ECO:0000256" key="12">
    <source>
        <dbReference type="ARBA" id="ARBA00022842"/>
    </source>
</evidence>
<dbReference type="GO" id="GO:0006508">
    <property type="term" value="P:proteolysis"/>
    <property type="evidence" value="ECO:0007669"/>
    <property type="project" value="UniProtKB-KW"/>
</dbReference>
<keyword evidence="18" id="KW-0233">DNA recombination</keyword>
<dbReference type="PANTHER" id="PTHR42648">
    <property type="entry name" value="TRANSPOSASE, PUTATIVE-RELATED"/>
    <property type="match status" value="1"/>
</dbReference>
<dbReference type="GO" id="GO:0003887">
    <property type="term" value="F:DNA-directed DNA polymerase activity"/>
    <property type="evidence" value="ECO:0007669"/>
    <property type="project" value="UniProtKB-KW"/>
</dbReference>
<keyword evidence="12" id="KW-0460">Magnesium</keyword>
<keyword evidence="13" id="KW-0694">RNA-binding</keyword>
<keyword evidence="11" id="KW-0067">ATP-binding</keyword>
<sequence>MLVSALHAINPQFKFFYGQKPTTGRFMSTEANPVNSQLPFPLTEGSNTTEMAQSSNNDGFRQAMLKAALKTAPQLSEENYSIWVDKMTALLELRGVLTTLEAKEPDAPPLAAEINAALKLLFISKMDSLTHSNIVTTDNRSSARSLWKAIKDRFVSNESSNRAQVFNEFLYVRFKVDALEAFVTNIKVAIKKLVDIMHLDKTLNVQFVCNHLTQFNNENRAESKESTSTNQAALVSTKSQRSNRNGQLGSGQNGGSKRCTTGSHSPKQDQNHSSDACWHLHPDQAPEWWREAQAKWQASKNVNYYTSLITLWTENTNPKMRIVLDSGASAHIFNDTKFFSQLELGNHDVIQTGKKDATLPIEGTGRVTLQWSTSTVLLDNCLYVPDIVINLISAGALLEKGCQIVAKKGSFTVSKEQQDLFKGSIDSNLFLVDNPDAVGGFVKNEANLSIPSAETLKAIHEKYGHASIQRIDSLIPSTISKEERDSFECKACILSKITKQSFNSDSTPASKVFERIHLDTIGPITPESKIRSRFILVLVDNFSGYLAGFPLVKKDNTTDILIKVLETEKKRLGYFPSLICSNGGGEFMGSRLVFYLDDNHIQRLISKPYHPEHNGGAKRANRTIVEST</sequence>
<comment type="catalytic activity">
    <reaction evidence="19">
        <text>DNA(n) + a 2'-deoxyribonucleoside 5'-triphosphate = DNA(n+1) + diphosphate</text>
        <dbReference type="Rhea" id="RHEA:22508"/>
        <dbReference type="Rhea" id="RHEA-COMP:17339"/>
        <dbReference type="Rhea" id="RHEA-COMP:17340"/>
        <dbReference type="ChEBI" id="CHEBI:33019"/>
        <dbReference type="ChEBI" id="CHEBI:61560"/>
        <dbReference type="ChEBI" id="CHEBI:173112"/>
        <dbReference type="EC" id="2.7.7.49"/>
    </reaction>
</comment>
<evidence type="ECO:0000256" key="17">
    <source>
        <dbReference type="ARBA" id="ARBA00023113"/>
    </source>
</evidence>
<keyword evidence="16" id="KW-0239">DNA-directed DNA polymerase</keyword>
<comment type="caution">
    <text evidence="23">The sequence shown here is derived from an EMBL/GenBank/DDBJ whole genome shotgun (WGS) entry which is preliminary data.</text>
</comment>
<keyword evidence="5" id="KW-0548">Nucleotidyltransferase</keyword>
<feature type="domain" description="Integrase catalytic" evidence="22">
    <location>
        <begin position="504"/>
        <end position="628"/>
    </location>
</feature>
<gene>
    <name evidence="23" type="ORF">PSTT_03534</name>
</gene>
<dbReference type="GO" id="GO:0006310">
    <property type="term" value="P:DNA recombination"/>
    <property type="evidence" value="ECO:0007669"/>
    <property type="project" value="UniProtKB-KW"/>
</dbReference>
<dbReference type="GO" id="GO:0008233">
    <property type="term" value="F:peptidase activity"/>
    <property type="evidence" value="ECO:0007669"/>
    <property type="project" value="UniProtKB-KW"/>
</dbReference>
<evidence type="ECO:0000256" key="6">
    <source>
        <dbReference type="ARBA" id="ARBA00022722"/>
    </source>
</evidence>
<organism evidence="23 24">
    <name type="scientific">Puccinia striiformis</name>
    <dbReference type="NCBI Taxonomy" id="27350"/>
    <lineage>
        <taxon>Eukaryota</taxon>
        <taxon>Fungi</taxon>
        <taxon>Dikarya</taxon>
        <taxon>Basidiomycota</taxon>
        <taxon>Pucciniomycotina</taxon>
        <taxon>Pucciniomycetes</taxon>
        <taxon>Pucciniales</taxon>
        <taxon>Pucciniaceae</taxon>
        <taxon>Puccinia</taxon>
    </lineage>
</organism>
<evidence type="ECO:0000256" key="19">
    <source>
        <dbReference type="ARBA" id="ARBA00048173"/>
    </source>
</evidence>
<dbReference type="PANTHER" id="PTHR42648:SF11">
    <property type="entry name" value="TRANSPOSON TY4-P GAG-POL POLYPROTEIN"/>
    <property type="match status" value="1"/>
</dbReference>
<dbReference type="GO" id="GO:0032196">
    <property type="term" value="P:transposition"/>
    <property type="evidence" value="ECO:0007669"/>
    <property type="project" value="UniProtKB-KW"/>
</dbReference>
<evidence type="ECO:0000256" key="15">
    <source>
        <dbReference type="ARBA" id="ARBA00022918"/>
    </source>
</evidence>
<dbReference type="GO" id="GO:0005524">
    <property type="term" value="F:ATP binding"/>
    <property type="evidence" value="ECO:0007669"/>
    <property type="project" value="UniProtKB-KW"/>
</dbReference>
<dbReference type="VEuPathDB" id="FungiDB:PSHT_13735"/>
<evidence type="ECO:0000256" key="16">
    <source>
        <dbReference type="ARBA" id="ARBA00022932"/>
    </source>
</evidence>
<keyword evidence="17" id="KW-0917">Virion maturation</keyword>
<proteinExistence type="predicted"/>
<dbReference type="GO" id="GO:0003964">
    <property type="term" value="F:RNA-directed DNA polymerase activity"/>
    <property type="evidence" value="ECO:0007669"/>
    <property type="project" value="UniProtKB-KW"/>
</dbReference>
<dbReference type="InterPro" id="IPR001584">
    <property type="entry name" value="Integrase_cat-core"/>
</dbReference>
<evidence type="ECO:0000256" key="4">
    <source>
        <dbReference type="ARBA" id="ARBA00022670"/>
    </source>
</evidence>
<accession>A0A2S4VVU2</accession>
<keyword evidence="24" id="KW-1185">Reference proteome</keyword>
<keyword evidence="9" id="KW-0255">Endonuclease</keyword>
<evidence type="ECO:0000256" key="3">
    <source>
        <dbReference type="ARBA" id="ARBA00022612"/>
    </source>
</evidence>
<dbReference type="Pfam" id="PF22936">
    <property type="entry name" value="Pol_BBD"/>
    <property type="match status" value="1"/>
</dbReference>